<dbReference type="Proteomes" id="UP001652680">
    <property type="component" value="Unassembled WGS sequence"/>
</dbReference>
<keyword evidence="6" id="KW-1185">Reference proteome</keyword>
<evidence type="ECO:0000256" key="2">
    <source>
        <dbReference type="ARBA" id="ARBA00022525"/>
    </source>
</evidence>
<feature type="signal peptide" evidence="3">
    <location>
        <begin position="1"/>
        <end position="22"/>
    </location>
</feature>
<dbReference type="GeneID" id="108039392"/>
<proteinExistence type="predicted"/>
<evidence type="ECO:0000313" key="7">
    <source>
        <dbReference type="RefSeq" id="XP_016971889.1"/>
    </source>
</evidence>
<dbReference type="OrthoDB" id="7390288at2759"/>
<evidence type="ECO:0000259" key="4">
    <source>
        <dbReference type="SMART" id="SM01318"/>
    </source>
</evidence>
<gene>
    <name evidence="7" type="primary">LOC108039392</name>
    <name evidence="5" type="synonym">108039392</name>
</gene>
<keyword evidence="2" id="KW-0964">Secreted</keyword>
<dbReference type="PANTHER" id="PTHR39957">
    <property type="entry name" value="AT09846P1-RELATED"/>
    <property type="match status" value="1"/>
</dbReference>
<feature type="domain" description="Single" evidence="4">
    <location>
        <begin position="42"/>
        <end position="112"/>
    </location>
</feature>
<reference evidence="7" key="2">
    <citation type="submission" date="2025-04" db="UniProtKB">
        <authorList>
            <consortium name="RefSeq"/>
        </authorList>
    </citation>
    <scope>IDENTIFICATION</scope>
</reference>
<dbReference type="InterPro" id="IPR053308">
    <property type="entry name" value="Vago-like"/>
</dbReference>
<sequence>MSGAPLVLVALAVCLSVSSVAANGFSTQYQGHTQHPTIPEHCLYQELDIAVPLHGFALPSGRDGYCIRLECTDDYLLLIRHCERQPFPGHGCHLSANDYDLQYPACCPKLECSSGF</sequence>
<organism evidence="7">
    <name type="scientific">Drosophila rhopaloa</name>
    <name type="common">Fruit fly</name>
    <dbReference type="NCBI Taxonomy" id="1041015"/>
    <lineage>
        <taxon>Eukaryota</taxon>
        <taxon>Metazoa</taxon>
        <taxon>Ecdysozoa</taxon>
        <taxon>Arthropoda</taxon>
        <taxon>Hexapoda</taxon>
        <taxon>Insecta</taxon>
        <taxon>Pterygota</taxon>
        <taxon>Neoptera</taxon>
        <taxon>Endopterygota</taxon>
        <taxon>Diptera</taxon>
        <taxon>Brachycera</taxon>
        <taxon>Muscomorpha</taxon>
        <taxon>Ephydroidea</taxon>
        <taxon>Drosophilidae</taxon>
        <taxon>Drosophila</taxon>
        <taxon>Sophophora</taxon>
    </lineage>
</organism>
<dbReference type="RefSeq" id="XP_016971889.1">
    <property type="nucleotide sequence ID" value="XM_017116400.1"/>
</dbReference>
<feature type="chain" id="PRO_5027937905" evidence="3">
    <location>
        <begin position="23"/>
        <end position="116"/>
    </location>
</feature>
<protein>
    <submittedName>
        <fullName evidence="7">Uncharacterized protein LOC108039392</fullName>
    </submittedName>
</protein>
<evidence type="ECO:0000256" key="1">
    <source>
        <dbReference type="ARBA" id="ARBA00004613"/>
    </source>
</evidence>
<comment type="subcellular location">
    <subcellularLocation>
        <location evidence="1">Secreted</location>
    </subcellularLocation>
</comment>
<dbReference type="Pfam" id="PF15430">
    <property type="entry name" value="SVWC"/>
    <property type="match status" value="1"/>
</dbReference>
<accession>A0A6P4E5Y2</accession>
<dbReference type="PANTHER" id="PTHR39957:SF2">
    <property type="entry name" value="GEO11553P1"/>
    <property type="match status" value="1"/>
</dbReference>
<dbReference type="AlphaFoldDB" id="A0A6P4E5Y2"/>
<dbReference type="GO" id="GO:0005576">
    <property type="term" value="C:extracellular region"/>
    <property type="evidence" value="ECO:0007669"/>
    <property type="project" value="UniProtKB-SubCell"/>
</dbReference>
<dbReference type="InterPro" id="IPR029277">
    <property type="entry name" value="SVWC_dom"/>
</dbReference>
<dbReference type="SMART" id="SM01318">
    <property type="entry name" value="SVWC"/>
    <property type="match status" value="1"/>
</dbReference>
<reference evidence="5" key="3">
    <citation type="submission" date="2025-05" db="UniProtKB">
        <authorList>
            <consortium name="EnsemblMetazoa"/>
        </authorList>
    </citation>
    <scope>IDENTIFICATION</scope>
</reference>
<name>A0A6P4E5Y2_DRORH</name>
<evidence type="ECO:0000313" key="5">
    <source>
        <dbReference type="EnsemblMetazoa" id="XP_016971889.1"/>
    </source>
</evidence>
<keyword evidence="3" id="KW-0732">Signal</keyword>
<reference evidence="6" key="1">
    <citation type="journal article" date="2021" name="Elife">
        <title>Highly contiguous assemblies of 101 drosophilid genomes.</title>
        <authorList>
            <person name="Kim B.Y."/>
            <person name="Wang J.R."/>
            <person name="Miller D.E."/>
            <person name="Barmina O."/>
            <person name="Delaney E."/>
            <person name="Thompson A."/>
            <person name="Comeault A.A."/>
            <person name="Peede D."/>
            <person name="D'Agostino E.R."/>
            <person name="Pelaez J."/>
            <person name="Aguilar J.M."/>
            <person name="Haji D."/>
            <person name="Matsunaga T."/>
            <person name="Armstrong E.E."/>
            <person name="Zych M."/>
            <person name="Ogawa Y."/>
            <person name="Stamenkovic-Radak M."/>
            <person name="Jelic M."/>
            <person name="Veselinovic M.S."/>
            <person name="Tanaskovic M."/>
            <person name="Eric P."/>
            <person name="Gao J.J."/>
            <person name="Katoh T.K."/>
            <person name="Toda M.J."/>
            <person name="Watabe H."/>
            <person name="Watada M."/>
            <person name="Davis J.S."/>
            <person name="Moyle L.C."/>
            <person name="Manoli G."/>
            <person name="Bertolini E."/>
            <person name="Kostal V."/>
            <person name="Hawley R.S."/>
            <person name="Takahashi A."/>
            <person name="Jones C.D."/>
            <person name="Price D.K."/>
            <person name="Whiteman N."/>
            <person name="Kopp A."/>
            <person name="Matute D.R."/>
            <person name="Petrov D.A."/>
        </authorList>
    </citation>
    <scope>NUCLEOTIDE SEQUENCE [LARGE SCALE GENOMIC DNA]</scope>
</reference>
<dbReference type="EnsemblMetazoa" id="XM_017116400.2">
    <property type="protein sequence ID" value="XP_016971889.1"/>
    <property type="gene ID" value="LOC108039392"/>
</dbReference>
<evidence type="ECO:0000313" key="6">
    <source>
        <dbReference type="Proteomes" id="UP001652680"/>
    </source>
</evidence>
<evidence type="ECO:0000256" key="3">
    <source>
        <dbReference type="SAM" id="SignalP"/>
    </source>
</evidence>